<evidence type="ECO:0000313" key="2">
    <source>
        <dbReference type="Proteomes" id="UP000830401"/>
    </source>
</evidence>
<organism evidence="1 2">
    <name type="scientific">Hymenobacter volaticus</name>
    <dbReference type="NCBI Taxonomy" id="2932254"/>
    <lineage>
        <taxon>Bacteria</taxon>
        <taxon>Pseudomonadati</taxon>
        <taxon>Bacteroidota</taxon>
        <taxon>Cytophagia</taxon>
        <taxon>Cytophagales</taxon>
        <taxon>Hymenobacteraceae</taxon>
        <taxon>Hymenobacter</taxon>
    </lineage>
</organism>
<gene>
    <name evidence="1" type="ORF">MUN86_02375</name>
</gene>
<evidence type="ECO:0000313" key="1">
    <source>
        <dbReference type="EMBL" id="UOQ66787.1"/>
    </source>
</evidence>
<dbReference type="Proteomes" id="UP000830401">
    <property type="component" value="Chromosome"/>
</dbReference>
<dbReference type="RefSeq" id="WP_245121259.1">
    <property type="nucleotide sequence ID" value="NZ_CP095061.1"/>
</dbReference>
<name>A0ABY4G7P5_9BACT</name>
<accession>A0ABY4G7P5</accession>
<reference evidence="1" key="1">
    <citation type="submission" date="2022-04" db="EMBL/GenBank/DDBJ databases">
        <title>Hymenobacter sp. isolated from the air.</title>
        <authorList>
            <person name="Won M."/>
            <person name="Lee C.-M."/>
            <person name="Woen H.-Y."/>
            <person name="Kwon S.-W."/>
        </authorList>
    </citation>
    <scope>NUCLEOTIDE SEQUENCE</scope>
    <source>
        <strain evidence="1">5420S-77</strain>
    </source>
</reference>
<sequence length="176" mass="19696">MKQIPTTSVSSPVNLVEGDEKLRAVEVNVNARHQMRFNLVKESVEWRPAGSTAPFQLLDDYRLNSISRELTHLHSPMAPDRLYRLLSSDFTPRVDPLREYFEGLGTAPATNAIAELAATVTVADTSIFELFLIKWLVATVANVLTPTGCQNHTCLVLTGGRANTRPRGWNYYARRL</sequence>
<proteinExistence type="predicted"/>
<protein>
    <submittedName>
        <fullName evidence="1">Uncharacterized protein</fullName>
    </submittedName>
</protein>
<dbReference type="EMBL" id="CP095061">
    <property type="protein sequence ID" value="UOQ66787.1"/>
    <property type="molecule type" value="Genomic_DNA"/>
</dbReference>
<keyword evidence="2" id="KW-1185">Reference proteome</keyword>